<dbReference type="EC" id="7.6.2.13" evidence="8"/>
<proteinExistence type="inferred from homology"/>
<dbReference type="Proteomes" id="UP000319728">
    <property type="component" value="Unassembled WGS sequence"/>
</dbReference>
<dbReference type="PANTHER" id="PTHR43790">
    <property type="entry name" value="CARBOHYDRATE TRANSPORT ATP-BINDING PROTEIN MG119-RELATED"/>
    <property type="match status" value="1"/>
</dbReference>
<dbReference type="InterPro" id="IPR050107">
    <property type="entry name" value="ABC_carbohydrate_import_ATPase"/>
</dbReference>
<comment type="caution">
    <text evidence="11">The sequence shown here is derived from an EMBL/GenBank/DDBJ whole genome shotgun (WGS) entry which is preliminary data.</text>
</comment>
<dbReference type="InterPro" id="IPR017871">
    <property type="entry name" value="ABC_transporter-like_CS"/>
</dbReference>
<feature type="domain" description="ABC transporter" evidence="10">
    <location>
        <begin position="15"/>
        <end position="255"/>
    </location>
</feature>
<evidence type="ECO:0000259" key="10">
    <source>
        <dbReference type="PROSITE" id="PS50893"/>
    </source>
</evidence>
<evidence type="ECO:0000256" key="8">
    <source>
        <dbReference type="ARBA" id="ARBA00023798"/>
    </source>
</evidence>
<comment type="function">
    <text evidence="7">Part of the ABC transporter complex LsrABCD involved in autoinducer 2 (AI-2) import. Responsible for energy coupling to the transport system.</text>
</comment>
<dbReference type="CDD" id="cd03215">
    <property type="entry name" value="ABC_Carb_Monos_II"/>
    <property type="match status" value="1"/>
</dbReference>
<evidence type="ECO:0000256" key="6">
    <source>
        <dbReference type="ARBA" id="ARBA00022840"/>
    </source>
</evidence>
<accession>A0A562WDP1</accession>
<dbReference type="SMART" id="SM00382">
    <property type="entry name" value="AAA"/>
    <property type="match status" value="2"/>
</dbReference>
<evidence type="ECO:0000313" key="11">
    <source>
        <dbReference type="EMBL" id="TWJ28399.1"/>
    </source>
</evidence>
<evidence type="ECO:0000256" key="2">
    <source>
        <dbReference type="ARBA" id="ARBA00009404"/>
    </source>
</evidence>
<evidence type="ECO:0000256" key="3">
    <source>
        <dbReference type="ARBA" id="ARBA00011262"/>
    </source>
</evidence>
<keyword evidence="6 11" id="KW-0067">ATP-binding</keyword>
<evidence type="ECO:0000313" key="12">
    <source>
        <dbReference type="Proteomes" id="UP000319728"/>
    </source>
</evidence>
<dbReference type="Pfam" id="PF00005">
    <property type="entry name" value="ABC_tran"/>
    <property type="match status" value="2"/>
</dbReference>
<dbReference type="OrthoDB" id="39350at2"/>
<organism evidence="11 12">
    <name type="scientific">Micromonospora sagamiensis</name>
    <dbReference type="NCBI Taxonomy" id="47875"/>
    <lineage>
        <taxon>Bacteria</taxon>
        <taxon>Bacillati</taxon>
        <taxon>Actinomycetota</taxon>
        <taxon>Actinomycetes</taxon>
        <taxon>Micromonosporales</taxon>
        <taxon>Micromonosporaceae</taxon>
        <taxon>Micromonospora</taxon>
    </lineage>
</organism>
<evidence type="ECO:0000256" key="4">
    <source>
        <dbReference type="ARBA" id="ARBA00019459"/>
    </source>
</evidence>
<protein>
    <recommendedName>
        <fullName evidence="4">Autoinducer 2 import ATP-binding protein LsrA</fullName>
        <ecNumber evidence="8">7.6.2.13</ecNumber>
    </recommendedName>
</protein>
<evidence type="ECO:0000256" key="1">
    <source>
        <dbReference type="ARBA" id="ARBA00004417"/>
    </source>
</evidence>
<keyword evidence="12" id="KW-1185">Reference proteome</keyword>
<feature type="domain" description="ABC transporter" evidence="10">
    <location>
        <begin position="271"/>
        <end position="514"/>
    </location>
</feature>
<dbReference type="InterPro" id="IPR003593">
    <property type="entry name" value="AAA+_ATPase"/>
</dbReference>
<dbReference type="AlphaFoldDB" id="A0A562WDP1"/>
<comment type="similarity">
    <text evidence="2">Belongs to the ABC transporter superfamily. AI-2 autoinducer porter (TC 3.A.1.2.8) family.</text>
</comment>
<reference evidence="11 12" key="1">
    <citation type="submission" date="2019-07" db="EMBL/GenBank/DDBJ databases">
        <title>R&amp;d 2014.</title>
        <authorList>
            <person name="Klenk H.-P."/>
        </authorList>
    </citation>
    <scope>NUCLEOTIDE SEQUENCE [LARGE SCALE GENOMIC DNA]</scope>
    <source>
        <strain evidence="11 12">DSM 43912</strain>
    </source>
</reference>
<dbReference type="InterPro" id="IPR003439">
    <property type="entry name" value="ABC_transporter-like_ATP-bd"/>
</dbReference>
<dbReference type="GO" id="GO:0005524">
    <property type="term" value="F:ATP binding"/>
    <property type="evidence" value="ECO:0007669"/>
    <property type="project" value="UniProtKB-KW"/>
</dbReference>
<name>A0A562WDP1_9ACTN</name>
<dbReference type="EMBL" id="VLLP01000001">
    <property type="protein sequence ID" value="TWJ28399.1"/>
    <property type="molecule type" value="Genomic_DNA"/>
</dbReference>
<evidence type="ECO:0000256" key="7">
    <source>
        <dbReference type="ARBA" id="ARBA00023747"/>
    </source>
</evidence>
<dbReference type="Gene3D" id="3.40.50.300">
    <property type="entry name" value="P-loop containing nucleotide triphosphate hydrolases"/>
    <property type="match status" value="2"/>
</dbReference>
<dbReference type="PROSITE" id="PS00211">
    <property type="entry name" value="ABC_TRANSPORTER_1"/>
    <property type="match status" value="1"/>
</dbReference>
<dbReference type="InterPro" id="IPR027417">
    <property type="entry name" value="P-loop_NTPase"/>
</dbReference>
<dbReference type="CDD" id="cd03216">
    <property type="entry name" value="ABC_Carb_Monos_I"/>
    <property type="match status" value="1"/>
</dbReference>
<comment type="catalytic activity">
    <reaction evidence="9">
        <text>ATP + H2O + (2R,4S)-2-methyl-2,3,3,4-tetrahydroxytetrahydrofuran-[AI-2-binding protein]Side 1 = ADP + phosphate + (2R,4S)-2-methyl-2,3,3,4-tetrahydroxytetrahydrofuranSide 2 + [AI-2-binding protein]Side 1.</text>
        <dbReference type="EC" id="7.6.2.13"/>
    </reaction>
</comment>
<comment type="subunit">
    <text evidence="3">The complex is composed of two ATP-binding proteins (LsrA), two transmembrane proteins (LsrC and LsrD) and a solute-binding protein (LsrB).</text>
</comment>
<keyword evidence="5" id="KW-0547">Nucleotide-binding</keyword>
<sequence>MEPTPLVDDVRSAALATAGLTKSFGAVRALRDVSLVFPAGQVTGLLGENGAGKSTLIRLCSGQMQPDAGRLTLDGREVSFANPLEAIAAGVVVVNQEPLLISELTIADNLFLYDLGERPGFALARRGANVHRARELLARLGMTGYLPDPSTLCRDLSAASRQMVDIVRALSRQPRVLFLDEPNSSLTHEESERLFAVMARLRDEGVAVVLVSHRLAEVYSIVDNVVVLRDGTFVAAGRPDEIDQKRAVALMAGEKKRAVVAEVVADRAGAIEQAEVALELRGLTGEGFTDVSFAVRRGEIVGMSGLVGAGRTEIAEAVIGLRRPTRGGISVAGRPVRISGPGRAQRLGLAYVAEERRTEVFHAQSVGYNLTVRVLSALSRLGWVSPRRTNAKARELTERFGVKAASSEAPITSLSGGNQQKVLLARALAARPKVLILDEPTRGVDVGTKAEIYATLRALAHDEGLAVWFISSELEEVVELADRVVVVRGGRVTLDALNNAGPQPIVAAAMGATEGST</sequence>
<dbReference type="GO" id="GO:0016887">
    <property type="term" value="F:ATP hydrolysis activity"/>
    <property type="evidence" value="ECO:0007669"/>
    <property type="project" value="InterPro"/>
</dbReference>
<comment type="subcellular location">
    <subcellularLocation>
        <location evidence="1">Cell inner membrane</location>
        <topology evidence="1">Peripheral membrane protein</topology>
    </subcellularLocation>
</comment>
<dbReference type="GO" id="GO:0005886">
    <property type="term" value="C:plasma membrane"/>
    <property type="evidence" value="ECO:0007669"/>
    <property type="project" value="UniProtKB-SubCell"/>
</dbReference>
<dbReference type="SUPFAM" id="SSF52540">
    <property type="entry name" value="P-loop containing nucleoside triphosphate hydrolases"/>
    <property type="match status" value="2"/>
</dbReference>
<gene>
    <name evidence="11" type="ORF">JD81_01903</name>
</gene>
<dbReference type="PROSITE" id="PS50893">
    <property type="entry name" value="ABC_TRANSPORTER_2"/>
    <property type="match status" value="2"/>
</dbReference>
<dbReference type="PANTHER" id="PTHR43790:SF2">
    <property type="entry name" value="AUTOINDUCER 2 IMPORT ATP-BINDING PROTEIN LSRA"/>
    <property type="match status" value="1"/>
</dbReference>
<evidence type="ECO:0000256" key="9">
    <source>
        <dbReference type="ARBA" id="ARBA00034076"/>
    </source>
</evidence>
<evidence type="ECO:0000256" key="5">
    <source>
        <dbReference type="ARBA" id="ARBA00022741"/>
    </source>
</evidence>